<evidence type="ECO:0000313" key="2">
    <source>
        <dbReference type="EMBL" id="KAK9868492.1"/>
    </source>
</evidence>
<protein>
    <submittedName>
        <fullName evidence="2">Uncharacterized protein</fullName>
    </submittedName>
</protein>
<dbReference type="AlphaFoldDB" id="A0AAW1THX1"/>
<feature type="compositionally biased region" description="Low complexity" evidence="1">
    <location>
        <begin position="20"/>
        <end position="39"/>
    </location>
</feature>
<sequence length="222" mass="22968">MRPQPKVRKAKDCQLKATVADAGASAAADSHQLAHHSQAMPKLAAGEFASKSPPASPTRDAVPPFKAQAGIQGPVIQQHLPGSIPADVLALSKPVANGRHPQSLVPVQYPPASAVAAQPPIEVSAAAQRSNRGKLAGLPQLRASAVSSTAGENLAAAEELLESSLHPGSSGADLQAAIRMAVRTIASVDPSVFDLTQLRRKLLAFPMPELRLLANLAPTDPK</sequence>
<dbReference type="Proteomes" id="UP001485043">
    <property type="component" value="Unassembled WGS sequence"/>
</dbReference>
<comment type="caution">
    <text evidence="2">The sequence shown here is derived from an EMBL/GenBank/DDBJ whole genome shotgun (WGS) entry which is preliminary data.</text>
</comment>
<evidence type="ECO:0000256" key="1">
    <source>
        <dbReference type="SAM" id="MobiDB-lite"/>
    </source>
</evidence>
<evidence type="ECO:0000313" key="3">
    <source>
        <dbReference type="Proteomes" id="UP001485043"/>
    </source>
</evidence>
<name>A0AAW1THX1_9CHLO</name>
<proteinExistence type="predicted"/>
<organism evidence="2 3">
    <name type="scientific">Apatococcus fuscideae</name>
    <dbReference type="NCBI Taxonomy" id="2026836"/>
    <lineage>
        <taxon>Eukaryota</taxon>
        <taxon>Viridiplantae</taxon>
        <taxon>Chlorophyta</taxon>
        <taxon>core chlorophytes</taxon>
        <taxon>Trebouxiophyceae</taxon>
        <taxon>Chlorellales</taxon>
        <taxon>Chlorellaceae</taxon>
        <taxon>Apatococcus</taxon>
    </lineage>
</organism>
<keyword evidence="3" id="KW-1185">Reference proteome</keyword>
<accession>A0AAW1THX1</accession>
<reference evidence="2 3" key="1">
    <citation type="journal article" date="2024" name="Nat. Commun.">
        <title>Phylogenomics reveals the evolutionary origins of lichenization in chlorophyte algae.</title>
        <authorList>
            <person name="Puginier C."/>
            <person name="Libourel C."/>
            <person name="Otte J."/>
            <person name="Skaloud P."/>
            <person name="Haon M."/>
            <person name="Grisel S."/>
            <person name="Petersen M."/>
            <person name="Berrin J.G."/>
            <person name="Delaux P.M."/>
            <person name="Dal Grande F."/>
            <person name="Keller J."/>
        </authorList>
    </citation>
    <scope>NUCLEOTIDE SEQUENCE [LARGE SCALE GENOMIC DNA]</scope>
    <source>
        <strain evidence="2 3">SAG 2523</strain>
    </source>
</reference>
<feature type="region of interest" description="Disordered" evidence="1">
    <location>
        <begin position="20"/>
        <end position="63"/>
    </location>
</feature>
<dbReference type="EMBL" id="JALJOV010000026">
    <property type="protein sequence ID" value="KAK9868492.1"/>
    <property type="molecule type" value="Genomic_DNA"/>
</dbReference>
<gene>
    <name evidence="2" type="ORF">WJX84_010300</name>
</gene>